<dbReference type="Pfam" id="PF14071">
    <property type="entry name" value="YlbD_coat"/>
    <property type="match status" value="1"/>
</dbReference>
<gene>
    <name evidence="2" type="primary">ylbD</name>
    <name evidence="2" type="ORF">BACI348_40592</name>
</gene>
<dbReference type="Proteomes" id="UP000433089">
    <property type="component" value="Unassembled WGS sequence"/>
</dbReference>
<accession>A0A1K1XX48</accession>
<sequence length="142" mass="16286">MGGEDMTNKQKQTSIDEFKQFVRRHPKLIQEVQTQEKSWQSLYENWVMFGEEDDMWSPYRQTQTEEAKEEKAAKQSEPGKADFMSKMVSAVKKMDADQMNEQINKMSQSISSLQSLLGQFSSNGSKKGSSGGSQHPFSFRKD</sequence>
<dbReference type="AlphaFoldDB" id="A0A1K1XX48"/>
<feature type="compositionally biased region" description="Low complexity" evidence="1">
    <location>
        <begin position="117"/>
        <end position="128"/>
    </location>
</feature>
<dbReference type="EMBL" id="CABWLH010000009">
    <property type="protein sequence ID" value="VXB37722.1"/>
    <property type="molecule type" value="Genomic_DNA"/>
</dbReference>
<accession>A0A653Q6X0</accession>
<evidence type="ECO:0000313" key="2">
    <source>
        <dbReference type="EMBL" id="VXB37722.1"/>
    </source>
</evidence>
<protein>
    <submittedName>
        <fullName evidence="2">Sporulation-related protein (Coat)</fullName>
    </submittedName>
</protein>
<dbReference type="InterPro" id="IPR025953">
    <property type="entry name" value="YlbD_coat"/>
</dbReference>
<organism evidence="2 3">
    <name type="scientific">Bacillus altitudinis</name>
    <dbReference type="NCBI Taxonomy" id="293387"/>
    <lineage>
        <taxon>Bacteria</taxon>
        <taxon>Bacillati</taxon>
        <taxon>Bacillota</taxon>
        <taxon>Bacilli</taxon>
        <taxon>Bacillales</taxon>
        <taxon>Bacillaceae</taxon>
        <taxon>Bacillus</taxon>
    </lineage>
</organism>
<name>A0A1K1XX48_BACAB</name>
<proteinExistence type="predicted"/>
<evidence type="ECO:0000313" key="3">
    <source>
        <dbReference type="Proteomes" id="UP000433089"/>
    </source>
</evidence>
<feature type="region of interest" description="Disordered" evidence="1">
    <location>
        <begin position="117"/>
        <end position="142"/>
    </location>
</feature>
<evidence type="ECO:0000256" key="1">
    <source>
        <dbReference type="SAM" id="MobiDB-lite"/>
    </source>
</evidence>
<reference evidence="2 3" key="1">
    <citation type="submission" date="2019-10" db="EMBL/GenBank/DDBJ databases">
        <authorList>
            <person name="Karimi E."/>
        </authorList>
    </citation>
    <scope>NUCLEOTIDE SEQUENCE [LARGE SCALE GENOMIC DNA]</scope>
    <source>
        <strain evidence="2">Bacillus sp. 348</strain>
    </source>
</reference>